<dbReference type="Gene3D" id="1.10.630.10">
    <property type="entry name" value="Cytochrome P450"/>
    <property type="match status" value="1"/>
</dbReference>
<evidence type="ECO:0000313" key="2">
    <source>
        <dbReference type="EMBL" id="UQC76349.1"/>
    </source>
</evidence>
<feature type="compositionally biased region" description="Polar residues" evidence="1">
    <location>
        <begin position="41"/>
        <end position="57"/>
    </location>
</feature>
<dbReference type="GO" id="GO:0016705">
    <property type="term" value="F:oxidoreductase activity, acting on paired donors, with incorporation or reduction of molecular oxygen"/>
    <property type="evidence" value="ECO:0007669"/>
    <property type="project" value="InterPro"/>
</dbReference>
<proteinExistence type="predicted"/>
<organism evidence="2 3">
    <name type="scientific">Colletotrichum lupini</name>
    <dbReference type="NCBI Taxonomy" id="145971"/>
    <lineage>
        <taxon>Eukaryota</taxon>
        <taxon>Fungi</taxon>
        <taxon>Dikarya</taxon>
        <taxon>Ascomycota</taxon>
        <taxon>Pezizomycotina</taxon>
        <taxon>Sordariomycetes</taxon>
        <taxon>Hypocreomycetidae</taxon>
        <taxon>Glomerellales</taxon>
        <taxon>Glomerellaceae</taxon>
        <taxon>Colletotrichum</taxon>
        <taxon>Colletotrichum acutatum species complex</taxon>
    </lineage>
</organism>
<dbReference type="RefSeq" id="XP_049137990.1">
    <property type="nucleotide sequence ID" value="XM_049296766.1"/>
</dbReference>
<name>A0A9Q8SFI5_9PEZI</name>
<feature type="region of interest" description="Disordered" evidence="1">
    <location>
        <begin position="37"/>
        <end position="57"/>
    </location>
</feature>
<dbReference type="Proteomes" id="UP000830671">
    <property type="component" value="Chromosome 10"/>
</dbReference>
<dbReference type="GO" id="GO:0005506">
    <property type="term" value="F:iron ion binding"/>
    <property type="evidence" value="ECO:0007669"/>
    <property type="project" value="InterPro"/>
</dbReference>
<dbReference type="AlphaFoldDB" id="A0A9Q8SFI5"/>
<dbReference type="SUPFAM" id="SSF48264">
    <property type="entry name" value="Cytochrome P450"/>
    <property type="match status" value="1"/>
</dbReference>
<sequence length="57" mass="6460">MPYLSAVVKETFRFHQPLGFLLEQVVPDRGLQLPDGPFLPSGNSWRQRMSCTPQSSI</sequence>
<gene>
    <name evidence="2" type="ORF">CLUP02_17862</name>
</gene>
<dbReference type="KEGG" id="clup:CLUP02_17862"/>
<dbReference type="GeneID" id="73351776"/>
<evidence type="ECO:0000256" key="1">
    <source>
        <dbReference type="SAM" id="MobiDB-lite"/>
    </source>
</evidence>
<reference evidence="2" key="1">
    <citation type="journal article" date="2021" name="Mol. Plant Microbe Interact.">
        <title>Complete Genome Sequence of the Plant-Pathogenic Fungus Colletotrichum lupini.</title>
        <authorList>
            <person name="Baroncelli R."/>
            <person name="Pensec F."/>
            <person name="Da Lio D."/>
            <person name="Boufleur T."/>
            <person name="Vicente I."/>
            <person name="Sarrocco S."/>
            <person name="Picot A."/>
            <person name="Baraldi E."/>
            <person name="Sukno S."/>
            <person name="Thon M."/>
            <person name="Le Floch G."/>
        </authorList>
    </citation>
    <scope>NUCLEOTIDE SEQUENCE</scope>
    <source>
        <strain evidence="2">IMI 504893</strain>
    </source>
</reference>
<dbReference type="GO" id="GO:0020037">
    <property type="term" value="F:heme binding"/>
    <property type="evidence" value="ECO:0007669"/>
    <property type="project" value="InterPro"/>
</dbReference>
<evidence type="ECO:0000313" key="3">
    <source>
        <dbReference type="Proteomes" id="UP000830671"/>
    </source>
</evidence>
<dbReference type="InterPro" id="IPR036396">
    <property type="entry name" value="Cyt_P450_sf"/>
</dbReference>
<accession>A0A9Q8SFI5</accession>
<dbReference type="EMBL" id="CP019472">
    <property type="protein sequence ID" value="UQC76349.1"/>
    <property type="molecule type" value="Genomic_DNA"/>
</dbReference>
<dbReference type="GO" id="GO:0004497">
    <property type="term" value="F:monooxygenase activity"/>
    <property type="evidence" value="ECO:0007669"/>
    <property type="project" value="InterPro"/>
</dbReference>
<keyword evidence="3" id="KW-1185">Reference proteome</keyword>
<protein>
    <submittedName>
        <fullName evidence="2">Uncharacterized protein</fullName>
    </submittedName>
</protein>